<dbReference type="InterPro" id="IPR011009">
    <property type="entry name" value="Kinase-like_dom_sf"/>
</dbReference>
<dbReference type="CDD" id="cd07859">
    <property type="entry name" value="STKc_TDY_MAPK"/>
    <property type="match status" value="1"/>
</dbReference>
<dbReference type="EC" id="2.7.11.24" evidence="2"/>
<evidence type="ECO:0000256" key="9">
    <source>
        <dbReference type="ARBA" id="ARBA00047592"/>
    </source>
</evidence>
<dbReference type="Gene3D" id="1.10.510.10">
    <property type="entry name" value="Transferase(Phosphotransferase) domain 1"/>
    <property type="match status" value="1"/>
</dbReference>
<comment type="catalytic activity">
    <reaction evidence="10">
        <text>L-seryl-[protein] + ATP = O-phospho-L-seryl-[protein] + ADP + H(+)</text>
        <dbReference type="Rhea" id="RHEA:17989"/>
        <dbReference type="Rhea" id="RHEA-COMP:9863"/>
        <dbReference type="Rhea" id="RHEA-COMP:11604"/>
        <dbReference type="ChEBI" id="CHEBI:15378"/>
        <dbReference type="ChEBI" id="CHEBI:29999"/>
        <dbReference type="ChEBI" id="CHEBI:30616"/>
        <dbReference type="ChEBI" id="CHEBI:83421"/>
        <dbReference type="ChEBI" id="CHEBI:456216"/>
        <dbReference type="EC" id="2.7.11.24"/>
    </reaction>
</comment>
<dbReference type="PROSITE" id="PS00107">
    <property type="entry name" value="PROTEIN_KINASE_ATP"/>
    <property type="match status" value="1"/>
</dbReference>
<dbReference type="InterPro" id="IPR003527">
    <property type="entry name" value="MAP_kinase_CS"/>
</dbReference>
<evidence type="ECO:0000313" key="15">
    <source>
        <dbReference type="Proteomes" id="UP000242715"/>
    </source>
</evidence>
<dbReference type="OrthoDB" id="2396at2759"/>
<evidence type="ECO:0000259" key="13">
    <source>
        <dbReference type="PROSITE" id="PS50011"/>
    </source>
</evidence>
<dbReference type="InterPro" id="IPR050117">
    <property type="entry name" value="MAPK"/>
</dbReference>
<dbReference type="PROSITE" id="PS01351">
    <property type="entry name" value="MAPK"/>
    <property type="match status" value="1"/>
</dbReference>
<keyword evidence="6 11" id="KW-0547">Nucleotide-binding</keyword>
<dbReference type="Proteomes" id="UP000242715">
    <property type="component" value="Unassembled WGS sequence"/>
</dbReference>
<name>A0A2Z6LP73_TRISU</name>
<dbReference type="GO" id="GO:0005524">
    <property type="term" value="F:ATP binding"/>
    <property type="evidence" value="ECO:0007669"/>
    <property type="project" value="UniProtKB-UniRule"/>
</dbReference>
<evidence type="ECO:0000313" key="14">
    <source>
        <dbReference type="EMBL" id="GAU20102.1"/>
    </source>
</evidence>
<dbReference type="GO" id="GO:0004707">
    <property type="term" value="F:MAP kinase activity"/>
    <property type="evidence" value="ECO:0007669"/>
    <property type="project" value="UniProtKB-EC"/>
</dbReference>
<dbReference type="SUPFAM" id="SSF56112">
    <property type="entry name" value="Protein kinase-like (PK-like)"/>
    <property type="match status" value="1"/>
</dbReference>
<keyword evidence="3" id="KW-0723">Serine/threonine-protein kinase</keyword>
<keyword evidence="5" id="KW-0808">Transferase</keyword>
<dbReference type="EMBL" id="DF973208">
    <property type="protein sequence ID" value="GAU20102.1"/>
    <property type="molecule type" value="Genomic_DNA"/>
</dbReference>
<evidence type="ECO:0000256" key="5">
    <source>
        <dbReference type="ARBA" id="ARBA00022679"/>
    </source>
</evidence>
<keyword evidence="15" id="KW-1185">Reference proteome</keyword>
<evidence type="ECO:0000256" key="2">
    <source>
        <dbReference type="ARBA" id="ARBA00012411"/>
    </source>
</evidence>
<feature type="binding site" evidence="11">
    <location>
        <position position="55"/>
    </location>
    <ligand>
        <name>ATP</name>
        <dbReference type="ChEBI" id="CHEBI:30616"/>
    </ligand>
</feature>
<dbReference type="Gene3D" id="3.30.200.20">
    <property type="entry name" value="Phosphorylase Kinase, domain 1"/>
    <property type="match status" value="1"/>
</dbReference>
<gene>
    <name evidence="14" type="ORF">TSUD_381940</name>
</gene>
<accession>A0A2Z6LP73</accession>
<dbReference type="InterPro" id="IPR017441">
    <property type="entry name" value="Protein_kinase_ATP_BS"/>
</dbReference>
<evidence type="ECO:0000256" key="3">
    <source>
        <dbReference type="ARBA" id="ARBA00022527"/>
    </source>
</evidence>
<dbReference type="SMART" id="SM00220">
    <property type="entry name" value="S_TKc"/>
    <property type="match status" value="1"/>
</dbReference>
<evidence type="ECO:0000256" key="7">
    <source>
        <dbReference type="ARBA" id="ARBA00022777"/>
    </source>
</evidence>
<comment type="catalytic activity">
    <reaction evidence="9">
        <text>L-threonyl-[protein] + ATP = O-phospho-L-threonyl-[protein] + ADP + H(+)</text>
        <dbReference type="Rhea" id="RHEA:46608"/>
        <dbReference type="Rhea" id="RHEA-COMP:11060"/>
        <dbReference type="Rhea" id="RHEA-COMP:11605"/>
        <dbReference type="ChEBI" id="CHEBI:15378"/>
        <dbReference type="ChEBI" id="CHEBI:30013"/>
        <dbReference type="ChEBI" id="CHEBI:30616"/>
        <dbReference type="ChEBI" id="CHEBI:61977"/>
        <dbReference type="ChEBI" id="CHEBI:456216"/>
        <dbReference type="EC" id="2.7.11.24"/>
    </reaction>
</comment>
<keyword evidence="8 11" id="KW-0067">ATP-binding</keyword>
<evidence type="ECO:0000256" key="11">
    <source>
        <dbReference type="PROSITE-ProRule" id="PRU10141"/>
    </source>
</evidence>
<proteinExistence type="inferred from homology"/>
<feature type="domain" description="Protein kinase" evidence="13">
    <location>
        <begin position="25"/>
        <end position="316"/>
    </location>
</feature>
<evidence type="ECO:0000256" key="4">
    <source>
        <dbReference type="ARBA" id="ARBA00022553"/>
    </source>
</evidence>
<feature type="compositionally biased region" description="Polar residues" evidence="12">
    <location>
        <begin position="505"/>
        <end position="517"/>
    </location>
</feature>
<feature type="region of interest" description="Disordered" evidence="12">
    <location>
        <begin position="504"/>
        <end position="543"/>
    </location>
</feature>
<protein>
    <recommendedName>
        <fullName evidence="2">mitogen-activated protein kinase</fullName>
        <ecNumber evidence="2">2.7.11.24</ecNumber>
    </recommendedName>
</protein>
<dbReference type="PANTHER" id="PTHR24055">
    <property type="entry name" value="MITOGEN-ACTIVATED PROTEIN KINASE"/>
    <property type="match status" value="1"/>
</dbReference>
<dbReference type="AlphaFoldDB" id="A0A2Z6LP73"/>
<dbReference type="GO" id="GO:0106310">
    <property type="term" value="F:protein serine kinase activity"/>
    <property type="evidence" value="ECO:0007669"/>
    <property type="project" value="RHEA"/>
</dbReference>
<evidence type="ECO:0000256" key="8">
    <source>
        <dbReference type="ARBA" id="ARBA00022840"/>
    </source>
</evidence>
<keyword evidence="4" id="KW-0597">Phosphoprotein</keyword>
<dbReference type="FunFam" id="3.30.200.20:FF:000046">
    <property type="entry name" value="Mitogen-activated protein kinase"/>
    <property type="match status" value="1"/>
</dbReference>
<organism evidence="14 15">
    <name type="scientific">Trifolium subterraneum</name>
    <name type="common">Subterranean clover</name>
    <dbReference type="NCBI Taxonomy" id="3900"/>
    <lineage>
        <taxon>Eukaryota</taxon>
        <taxon>Viridiplantae</taxon>
        <taxon>Streptophyta</taxon>
        <taxon>Embryophyta</taxon>
        <taxon>Tracheophyta</taxon>
        <taxon>Spermatophyta</taxon>
        <taxon>Magnoliopsida</taxon>
        <taxon>eudicotyledons</taxon>
        <taxon>Gunneridae</taxon>
        <taxon>Pentapetalae</taxon>
        <taxon>rosids</taxon>
        <taxon>fabids</taxon>
        <taxon>Fabales</taxon>
        <taxon>Fabaceae</taxon>
        <taxon>Papilionoideae</taxon>
        <taxon>50 kb inversion clade</taxon>
        <taxon>NPAAA clade</taxon>
        <taxon>Hologalegina</taxon>
        <taxon>IRL clade</taxon>
        <taxon>Trifolieae</taxon>
        <taxon>Trifolium</taxon>
    </lineage>
</organism>
<evidence type="ECO:0000256" key="12">
    <source>
        <dbReference type="SAM" id="MobiDB-lite"/>
    </source>
</evidence>
<evidence type="ECO:0000256" key="1">
    <source>
        <dbReference type="ARBA" id="ARBA00008832"/>
    </source>
</evidence>
<evidence type="ECO:0000256" key="6">
    <source>
        <dbReference type="ARBA" id="ARBA00022741"/>
    </source>
</evidence>
<keyword evidence="7" id="KW-0418">Kinase</keyword>
<comment type="similarity">
    <text evidence="1">Belongs to the protein kinase superfamily. CMGC Ser/Thr protein kinase family. MAP kinase subfamily.</text>
</comment>
<dbReference type="InterPro" id="IPR000719">
    <property type="entry name" value="Prot_kinase_dom"/>
</dbReference>
<reference evidence="15" key="1">
    <citation type="journal article" date="2017" name="Front. Plant Sci.">
        <title>Climate Clever Clovers: New Paradigm to Reduce the Environmental Footprint of Ruminants by Breeding Low Methanogenic Forages Utilizing Haplotype Variation.</title>
        <authorList>
            <person name="Kaur P."/>
            <person name="Appels R."/>
            <person name="Bayer P.E."/>
            <person name="Keeble-Gagnere G."/>
            <person name="Wang J."/>
            <person name="Hirakawa H."/>
            <person name="Shirasawa K."/>
            <person name="Vercoe P."/>
            <person name="Stefanova K."/>
            <person name="Durmic Z."/>
            <person name="Nichols P."/>
            <person name="Revell C."/>
            <person name="Isobe S.N."/>
            <person name="Edwards D."/>
            <person name="Erskine W."/>
        </authorList>
    </citation>
    <scope>NUCLEOTIDE SEQUENCE [LARGE SCALE GENOMIC DNA]</scope>
    <source>
        <strain evidence="15">cv. Daliak</strain>
    </source>
</reference>
<dbReference type="Pfam" id="PF00069">
    <property type="entry name" value="Pkinase"/>
    <property type="match status" value="1"/>
</dbReference>
<dbReference type="PROSITE" id="PS50011">
    <property type="entry name" value="PROTEIN_KINASE_DOM"/>
    <property type="match status" value="1"/>
</dbReference>
<sequence>MHPDQRKKSSVDVDFFTEYGEGSRYKIEEVIGKGSYGVVCSAYDTHTGEKVAIKKINEIFEHVSDATRILREIKLLRLLRHPDIVEIKHILLPPSRREFKDIYVVFELMESDLHQVIKANDDLTPEHYQFFLYQLLRGLKYIHTANVFHRDLKPKNILANADCKLKICDFGLARVAFNDTPTAIFWTDYVATRWYRAPELCGSFFSKYTPAIDIWSIGCIFAELLTGKPLFPGKNVVHQLDIMTDFLGTPSPDAIARVRNEKARRYLSSMRKKRPVPFSQKFPNTDPLALRLLERMLAFEAKDRPTAEEALADPYFKGLAKVEREPSAQPVTKMEFEFERRRITKEDVRELIYREILEYHPKMLKEFLEGAEPTGFMYPSAVDLFKKQFAYLEEHYGKGGTVAPPERQHASSLPRACVLYSDNAMHNTAEVADDLSKCCIKEVEQQPVDRSSAILPMTRLPLQAPQNMQGLAARPGKVVGSAMRYNNCGVAVATETEQRRVVRNPSVTAQYAASNGSYPRRNPNYKNEREDDDGIEGSNGLQPKPQYIARKVAAAQGGAGGHDNLDNDQPKVESFEKLRSKELVSSGRFHQLKTWNGDTHGSVDDFLTLYSNLLNYRNTIDMITHELEGKAVASMQN</sequence>
<dbReference type="FunFam" id="1.10.510.10:FF:000017">
    <property type="entry name" value="Mitogen-activated protein kinase"/>
    <property type="match status" value="1"/>
</dbReference>
<evidence type="ECO:0000256" key="10">
    <source>
        <dbReference type="ARBA" id="ARBA00048312"/>
    </source>
</evidence>